<dbReference type="PANTHER" id="PTHR37984:SF5">
    <property type="entry name" value="PROTEIN NYNRIN-LIKE"/>
    <property type="match status" value="1"/>
</dbReference>
<dbReference type="InterPro" id="IPR000477">
    <property type="entry name" value="RT_dom"/>
</dbReference>
<dbReference type="InterPro" id="IPR043502">
    <property type="entry name" value="DNA/RNA_pol_sf"/>
</dbReference>
<dbReference type="GO" id="GO:0015074">
    <property type="term" value="P:DNA integration"/>
    <property type="evidence" value="ECO:0007669"/>
    <property type="project" value="InterPro"/>
</dbReference>
<evidence type="ECO:0000259" key="2">
    <source>
        <dbReference type="PROSITE" id="PS50878"/>
    </source>
</evidence>
<evidence type="ECO:0000256" key="1">
    <source>
        <dbReference type="ARBA" id="ARBA00012493"/>
    </source>
</evidence>
<keyword evidence="4" id="KW-1185">Reference proteome</keyword>
<dbReference type="AlphaFoldDB" id="A0A9R1TLX2"/>
<dbReference type="InterPro" id="IPR036397">
    <property type="entry name" value="RNaseH_sf"/>
</dbReference>
<sequence>MNQALTGLKGTELYVYLDDIVVYSSTVEEHCQRLQHLFDSLKENGLTLQPDKCRFFMKEVAYLGHIINEDGIHPDPSKVKALVNMPTPLNQLGVRKFSGFSNYYRRFVENYTEKAEPLTLLLRKNTGFEWEKEQDEASNLLKIAITEDSLLSHPDMRAFRYNLDDLEVTLEGEPLEDDDVFNSPQPQNGLADAMIEAETLMEDEEKEENTTGIADENLQRFDRFISKLEEREKLDESRNQNTHDWDYYDVPPIFQLKKTGLGKEFRCQLDESSLLFDKKMAEYGDQSIQLTDLTDELQETSFPQAVEKANISPNGGETRISTGEGMSGIIRKTDEGLTRTAKDGNASLILESPHPPRENLQTSDQGWFLLARDEPRSGTFCQTCRLEKIRRVKFKQPMLITETPSECFDRVAINTVGPLPTTRNGNKHILTIHDSFAKHCIAVPLLDIKAHTIAQAFATHYVAQYGCPKVVLSDKGTSFVSKLFAQLSRILRFHHVTTSGYRPQSNGALERSHHVLVEYLKVHSQLCFKVNTMDHIDINEDVLPMSIGDLNKAIHPLQSNKANKRYSSGSVSTDVKCMMPTTDENDDKENFGH</sequence>
<proteinExistence type="predicted"/>
<dbReference type="InterPro" id="IPR043128">
    <property type="entry name" value="Rev_trsase/Diguanyl_cyclase"/>
</dbReference>
<dbReference type="SUPFAM" id="SSF53098">
    <property type="entry name" value="Ribonuclease H-like"/>
    <property type="match status" value="1"/>
</dbReference>
<dbReference type="EC" id="2.7.7.49" evidence="1"/>
<dbReference type="InterPro" id="IPR050951">
    <property type="entry name" value="Retrovirus_Pol_polyprotein"/>
</dbReference>
<accession>A0A9R1TLX2</accession>
<dbReference type="KEGG" id="fas:105272668"/>
<protein>
    <recommendedName>
        <fullName evidence="1">RNA-directed DNA polymerase</fullName>
        <ecNumber evidence="1">2.7.7.49</ecNumber>
    </recommendedName>
</protein>
<reference evidence="5" key="1">
    <citation type="submission" date="2025-08" db="UniProtKB">
        <authorList>
            <consortium name="RefSeq"/>
        </authorList>
    </citation>
    <scope>IDENTIFICATION</scope>
    <source>
        <strain evidence="5">USDA-PBARC FA_bdor</strain>
        <tissue evidence="5">Whole organism</tissue>
    </source>
</reference>
<feature type="domain" description="Reverse transcriptase" evidence="2">
    <location>
        <begin position="1"/>
        <end position="67"/>
    </location>
</feature>
<dbReference type="CDD" id="cd01647">
    <property type="entry name" value="RT_LTR"/>
    <property type="match status" value="1"/>
</dbReference>
<gene>
    <name evidence="5" type="primary">LOC105272668</name>
</gene>
<dbReference type="Gene3D" id="3.30.420.10">
    <property type="entry name" value="Ribonuclease H-like superfamily/Ribonuclease H"/>
    <property type="match status" value="1"/>
</dbReference>
<dbReference type="PROSITE" id="PS50878">
    <property type="entry name" value="RT_POL"/>
    <property type="match status" value="1"/>
</dbReference>
<dbReference type="PROSITE" id="PS50994">
    <property type="entry name" value="INTEGRASE"/>
    <property type="match status" value="1"/>
</dbReference>
<dbReference type="GO" id="GO:0003676">
    <property type="term" value="F:nucleic acid binding"/>
    <property type="evidence" value="ECO:0007669"/>
    <property type="project" value="InterPro"/>
</dbReference>
<organism evidence="4 5">
    <name type="scientific">Fopius arisanus</name>
    <dbReference type="NCBI Taxonomy" id="64838"/>
    <lineage>
        <taxon>Eukaryota</taxon>
        <taxon>Metazoa</taxon>
        <taxon>Ecdysozoa</taxon>
        <taxon>Arthropoda</taxon>
        <taxon>Hexapoda</taxon>
        <taxon>Insecta</taxon>
        <taxon>Pterygota</taxon>
        <taxon>Neoptera</taxon>
        <taxon>Endopterygota</taxon>
        <taxon>Hymenoptera</taxon>
        <taxon>Apocrita</taxon>
        <taxon>Ichneumonoidea</taxon>
        <taxon>Braconidae</taxon>
        <taxon>Opiinae</taxon>
        <taxon>Fopius</taxon>
    </lineage>
</organism>
<dbReference type="InterPro" id="IPR001584">
    <property type="entry name" value="Integrase_cat-core"/>
</dbReference>
<dbReference type="FunFam" id="3.30.70.270:FF:000020">
    <property type="entry name" value="Transposon Tf2-6 polyprotein-like Protein"/>
    <property type="match status" value="1"/>
</dbReference>
<dbReference type="GeneID" id="105272668"/>
<dbReference type="Proteomes" id="UP000694866">
    <property type="component" value="Unplaced"/>
</dbReference>
<name>A0A9R1TLX2_9HYME</name>
<dbReference type="Pfam" id="PF00078">
    <property type="entry name" value="RVT_1"/>
    <property type="match status" value="1"/>
</dbReference>
<evidence type="ECO:0000259" key="3">
    <source>
        <dbReference type="PROSITE" id="PS50994"/>
    </source>
</evidence>
<feature type="domain" description="Integrase catalytic" evidence="3">
    <location>
        <begin position="400"/>
        <end position="570"/>
    </location>
</feature>
<dbReference type="FunFam" id="3.30.70.270:FF:000003">
    <property type="entry name" value="Transposon Ty3-G Gag-Pol polyprotein"/>
    <property type="match status" value="1"/>
</dbReference>
<dbReference type="GO" id="GO:0042575">
    <property type="term" value="C:DNA polymerase complex"/>
    <property type="evidence" value="ECO:0007669"/>
    <property type="project" value="UniProtKB-ARBA"/>
</dbReference>
<dbReference type="Gene3D" id="3.30.70.270">
    <property type="match status" value="2"/>
</dbReference>
<dbReference type="OrthoDB" id="441971at2759"/>
<evidence type="ECO:0000313" key="5">
    <source>
        <dbReference type="RefSeq" id="XP_011313174.1"/>
    </source>
</evidence>
<dbReference type="SUPFAM" id="SSF56672">
    <property type="entry name" value="DNA/RNA polymerases"/>
    <property type="match status" value="1"/>
</dbReference>
<evidence type="ECO:0000313" key="4">
    <source>
        <dbReference type="Proteomes" id="UP000694866"/>
    </source>
</evidence>
<dbReference type="GO" id="GO:0003964">
    <property type="term" value="F:RNA-directed DNA polymerase activity"/>
    <property type="evidence" value="ECO:0007669"/>
    <property type="project" value="UniProtKB-EC"/>
</dbReference>
<dbReference type="RefSeq" id="XP_011313174.1">
    <property type="nucleotide sequence ID" value="XM_011314872.1"/>
</dbReference>
<dbReference type="PANTHER" id="PTHR37984">
    <property type="entry name" value="PROTEIN CBG26694"/>
    <property type="match status" value="1"/>
</dbReference>
<dbReference type="InterPro" id="IPR012337">
    <property type="entry name" value="RNaseH-like_sf"/>
</dbReference>